<dbReference type="GO" id="GO:0000467">
    <property type="term" value="P:exonucleolytic trimming to generate mature 3'-end of 5.8S rRNA from tricistronic rRNA transcript (SSU-rRNA, 5.8S rRNA, LSU-rRNA)"/>
    <property type="evidence" value="ECO:0007669"/>
    <property type="project" value="TreeGrafter"/>
</dbReference>
<dbReference type="InterPro" id="IPR001247">
    <property type="entry name" value="ExoRNase_PH_dom1"/>
</dbReference>
<dbReference type="GO" id="GO:0071038">
    <property type="term" value="P:TRAMP-dependent tRNA surveillance pathway"/>
    <property type="evidence" value="ECO:0007669"/>
    <property type="project" value="TreeGrafter"/>
</dbReference>
<dbReference type="PANTHER" id="PTHR11097">
    <property type="entry name" value="EXOSOME COMPLEX EXONUCLEASE RIBOSOMAL RNA PROCESSING PROTEIN"/>
    <property type="match status" value="1"/>
</dbReference>
<keyword evidence="10" id="KW-1185">Reference proteome</keyword>
<dbReference type="SUPFAM" id="SSF55666">
    <property type="entry name" value="Ribonuclease PH domain 2-like"/>
    <property type="match status" value="1"/>
</dbReference>
<evidence type="ECO:0000256" key="1">
    <source>
        <dbReference type="ARBA" id="ARBA00004496"/>
    </source>
</evidence>
<evidence type="ECO:0000313" key="9">
    <source>
        <dbReference type="EMBL" id="KAK9842914.1"/>
    </source>
</evidence>
<keyword evidence="5" id="KW-0271">Exosome</keyword>
<accession>A0AAW1SAG7</accession>
<dbReference type="GO" id="GO:0071035">
    <property type="term" value="P:nuclear polyadenylation-dependent rRNA catabolic process"/>
    <property type="evidence" value="ECO:0007669"/>
    <property type="project" value="TreeGrafter"/>
</dbReference>
<dbReference type="GO" id="GO:0016075">
    <property type="term" value="P:rRNA catabolic process"/>
    <property type="evidence" value="ECO:0007669"/>
    <property type="project" value="TreeGrafter"/>
</dbReference>
<keyword evidence="4" id="KW-0963">Cytoplasm</keyword>
<evidence type="ECO:0000256" key="2">
    <source>
        <dbReference type="ARBA" id="ARBA00004604"/>
    </source>
</evidence>
<dbReference type="InterPro" id="IPR050590">
    <property type="entry name" value="Exosome_comp_Rrp42_subfam"/>
</dbReference>
<dbReference type="Gene3D" id="3.30.230.70">
    <property type="entry name" value="GHMP Kinase, N-terminal domain"/>
    <property type="match status" value="1"/>
</dbReference>
<feature type="domain" description="Exoribonuclease phosphorolytic" evidence="8">
    <location>
        <begin position="200"/>
        <end position="264"/>
    </location>
</feature>
<sequence length="283" mass="29912">MISRYERLYTAEGAKQGLRADGRNCDTFRPVSCSTGVFEQCSGSARLRIGGTHVVATVKVELGAPTPATPQYGRLSFAVDYSPCSAATAQGRRGEDQSSELARALEQSIRPSQSGKGGALDLQSLCVLPGKTCWVLHVDGLILNADGSVLDALSLAIKAALGDTSIPLASVVAAEDPADQPEIDIDPDPSKYTRLDIQRIPVTLSIGLIGGLPVVDLTEHEELCADSMLHVSVNERGRICGITQRATSGINPATLQEMLAMAQRAAPKLLQSVQRASSQMETA</sequence>
<evidence type="ECO:0000256" key="3">
    <source>
        <dbReference type="ARBA" id="ARBA00006678"/>
    </source>
</evidence>
<dbReference type="GO" id="GO:0034475">
    <property type="term" value="P:U4 snRNA 3'-end processing"/>
    <property type="evidence" value="ECO:0007669"/>
    <property type="project" value="TreeGrafter"/>
</dbReference>
<name>A0AAW1SAG7_9CHLO</name>
<reference evidence="9 10" key="1">
    <citation type="journal article" date="2024" name="Nat. Commun.">
        <title>Phylogenomics reveals the evolutionary origins of lichenization in chlorophyte algae.</title>
        <authorList>
            <person name="Puginier C."/>
            <person name="Libourel C."/>
            <person name="Otte J."/>
            <person name="Skaloud P."/>
            <person name="Haon M."/>
            <person name="Grisel S."/>
            <person name="Petersen M."/>
            <person name="Berrin J.G."/>
            <person name="Delaux P.M."/>
            <person name="Dal Grande F."/>
            <person name="Keller J."/>
        </authorList>
    </citation>
    <scope>NUCLEOTIDE SEQUENCE [LARGE SCALE GENOMIC DNA]</scope>
    <source>
        <strain evidence="9 10">SAG 2145</strain>
    </source>
</reference>
<comment type="similarity">
    <text evidence="3">Belongs to the RNase PH family.</text>
</comment>
<dbReference type="Pfam" id="PF01138">
    <property type="entry name" value="RNase_PH"/>
    <property type="match status" value="1"/>
</dbReference>
<dbReference type="GO" id="GO:0071028">
    <property type="term" value="P:nuclear mRNA surveillance"/>
    <property type="evidence" value="ECO:0007669"/>
    <property type="project" value="TreeGrafter"/>
</dbReference>
<comment type="subcellular location">
    <subcellularLocation>
        <location evidence="1">Cytoplasm</location>
    </subcellularLocation>
    <subcellularLocation>
        <location evidence="2">Nucleus</location>
        <location evidence="2">Nucleolus</location>
    </subcellularLocation>
</comment>
<organism evidence="9 10">
    <name type="scientific">Apatococcus lobatus</name>
    <dbReference type="NCBI Taxonomy" id="904363"/>
    <lineage>
        <taxon>Eukaryota</taxon>
        <taxon>Viridiplantae</taxon>
        <taxon>Chlorophyta</taxon>
        <taxon>core chlorophytes</taxon>
        <taxon>Trebouxiophyceae</taxon>
        <taxon>Chlorellales</taxon>
        <taxon>Chlorellaceae</taxon>
        <taxon>Apatococcus</taxon>
    </lineage>
</organism>
<evidence type="ECO:0000256" key="4">
    <source>
        <dbReference type="ARBA" id="ARBA00022490"/>
    </source>
</evidence>
<evidence type="ECO:0000259" key="8">
    <source>
        <dbReference type="Pfam" id="PF03725"/>
    </source>
</evidence>
<evidence type="ECO:0000313" key="10">
    <source>
        <dbReference type="Proteomes" id="UP001438707"/>
    </source>
</evidence>
<dbReference type="GO" id="GO:0035925">
    <property type="term" value="F:mRNA 3'-UTR AU-rich region binding"/>
    <property type="evidence" value="ECO:0007669"/>
    <property type="project" value="TreeGrafter"/>
</dbReference>
<dbReference type="GO" id="GO:0000176">
    <property type="term" value="C:nuclear exosome (RNase complex)"/>
    <property type="evidence" value="ECO:0007669"/>
    <property type="project" value="TreeGrafter"/>
</dbReference>
<dbReference type="GO" id="GO:0034476">
    <property type="term" value="P:U5 snRNA 3'-end processing"/>
    <property type="evidence" value="ECO:0007669"/>
    <property type="project" value="TreeGrafter"/>
</dbReference>
<dbReference type="PANTHER" id="PTHR11097:SF8">
    <property type="entry name" value="EXOSOME COMPLEX COMPONENT RRP42"/>
    <property type="match status" value="1"/>
</dbReference>
<gene>
    <name evidence="9" type="ORF">WJX74_004343</name>
</gene>
<dbReference type="AlphaFoldDB" id="A0AAW1SAG7"/>
<dbReference type="GO" id="GO:0005730">
    <property type="term" value="C:nucleolus"/>
    <property type="evidence" value="ECO:0007669"/>
    <property type="project" value="UniProtKB-SubCell"/>
</dbReference>
<feature type="domain" description="Exoribonuclease phosphorolytic" evidence="7">
    <location>
        <begin position="28"/>
        <end position="167"/>
    </location>
</feature>
<comment type="caution">
    <text evidence="9">The sequence shown here is derived from an EMBL/GenBank/DDBJ whole genome shotgun (WGS) entry which is preliminary data.</text>
</comment>
<dbReference type="GO" id="GO:0034473">
    <property type="term" value="P:U1 snRNA 3'-end processing"/>
    <property type="evidence" value="ECO:0007669"/>
    <property type="project" value="TreeGrafter"/>
</dbReference>
<dbReference type="InterPro" id="IPR027408">
    <property type="entry name" value="PNPase/RNase_PH_dom_sf"/>
</dbReference>
<dbReference type="Proteomes" id="UP001438707">
    <property type="component" value="Unassembled WGS sequence"/>
</dbReference>
<dbReference type="CDD" id="cd11367">
    <property type="entry name" value="RNase_PH_RRP42"/>
    <property type="match status" value="1"/>
</dbReference>
<evidence type="ECO:0000256" key="6">
    <source>
        <dbReference type="ARBA" id="ARBA00042523"/>
    </source>
</evidence>
<protein>
    <recommendedName>
        <fullName evidence="6">Ribosomal RNA-processing protein 42</fullName>
    </recommendedName>
</protein>
<evidence type="ECO:0000259" key="7">
    <source>
        <dbReference type="Pfam" id="PF01138"/>
    </source>
</evidence>
<dbReference type="EMBL" id="JALJOS010000002">
    <property type="protein sequence ID" value="KAK9842914.1"/>
    <property type="molecule type" value="Genomic_DNA"/>
</dbReference>
<dbReference type="GO" id="GO:0000177">
    <property type="term" value="C:cytoplasmic exosome (RNase complex)"/>
    <property type="evidence" value="ECO:0007669"/>
    <property type="project" value="TreeGrafter"/>
</dbReference>
<evidence type="ECO:0000256" key="5">
    <source>
        <dbReference type="ARBA" id="ARBA00022835"/>
    </source>
</evidence>
<dbReference type="Pfam" id="PF03725">
    <property type="entry name" value="RNase_PH_C"/>
    <property type="match status" value="1"/>
</dbReference>
<dbReference type="InterPro" id="IPR020568">
    <property type="entry name" value="Ribosomal_Su5_D2-typ_SF"/>
</dbReference>
<dbReference type="SUPFAM" id="SSF54211">
    <property type="entry name" value="Ribosomal protein S5 domain 2-like"/>
    <property type="match status" value="1"/>
</dbReference>
<proteinExistence type="inferred from homology"/>
<dbReference type="InterPro" id="IPR015847">
    <property type="entry name" value="ExoRNase_PH_dom2"/>
</dbReference>
<dbReference type="InterPro" id="IPR036345">
    <property type="entry name" value="ExoRNase_PH_dom2_sf"/>
</dbReference>